<feature type="compositionally biased region" description="Basic and acidic residues" evidence="11">
    <location>
        <begin position="243"/>
        <end position="252"/>
    </location>
</feature>
<dbReference type="KEGG" id="nasi:112397913"/>
<reference evidence="15" key="1">
    <citation type="submission" date="2025-08" db="UniProtKB">
        <authorList>
            <consortium name="RefSeq"/>
        </authorList>
    </citation>
    <scope>IDENTIFICATION</scope>
    <source>
        <tissue evidence="15">Meat</tissue>
    </source>
</reference>
<keyword evidence="6 12" id="KW-1133">Transmembrane helix</keyword>
<keyword evidence="5" id="KW-0677">Repeat</keyword>
<dbReference type="InterPro" id="IPR007110">
    <property type="entry name" value="Ig-like_dom"/>
</dbReference>
<comment type="subcellular location">
    <subcellularLocation>
        <location evidence="1">Cell membrane</location>
        <topology evidence="1">Single-pass membrane protein</topology>
    </subcellularLocation>
</comment>
<dbReference type="GO" id="GO:0002764">
    <property type="term" value="P:immune response-regulating signaling pathway"/>
    <property type="evidence" value="ECO:0007669"/>
    <property type="project" value="TreeGrafter"/>
</dbReference>
<dbReference type="Gene3D" id="1.20.1260.10">
    <property type="match status" value="1"/>
</dbReference>
<dbReference type="AlphaFoldDB" id="A0A341B576"/>
<evidence type="ECO:0000256" key="11">
    <source>
        <dbReference type="SAM" id="MobiDB-lite"/>
    </source>
</evidence>
<proteinExistence type="predicted"/>
<dbReference type="PANTHER" id="PTHR11738">
    <property type="entry name" value="MHC CLASS I NK CELL RECEPTOR"/>
    <property type="match status" value="1"/>
</dbReference>
<keyword evidence="4" id="KW-0732">Signal</keyword>
<name>A0A341B576_NEOAA</name>
<dbReference type="InterPro" id="IPR036179">
    <property type="entry name" value="Ig-like_dom_sf"/>
</dbReference>
<evidence type="ECO:0000256" key="10">
    <source>
        <dbReference type="ARBA" id="ARBA00023319"/>
    </source>
</evidence>
<dbReference type="InterPro" id="IPR013783">
    <property type="entry name" value="Ig-like_fold"/>
</dbReference>
<dbReference type="RefSeq" id="XP_024597996.1">
    <property type="nucleotide sequence ID" value="XM_024742228.1"/>
</dbReference>
<organism evidence="14 15">
    <name type="scientific">Neophocaena asiaeorientalis asiaeorientalis</name>
    <name type="common">Yangtze finless porpoise</name>
    <name type="synonym">Neophocaena phocaenoides subsp. asiaeorientalis</name>
    <dbReference type="NCBI Taxonomy" id="1706337"/>
    <lineage>
        <taxon>Eukaryota</taxon>
        <taxon>Metazoa</taxon>
        <taxon>Chordata</taxon>
        <taxon>Craniata</taxon>
        <taxon>Vertebrata</taxon>
        <taxon>Euteleostomi</taxon>
        <taxon>Mammalia</taxon>
        <taxon>Eutheria</taxon>
        <taxon>Laurasiatheria</taxon>
        <taxon>Artiodactyla</taxon>
        <taxon>Whippomorpha</taxon>
        <taxon>Cetacea</taxon>
        <taxon>Odontoceti</taxon>
        <taxon>Phocoenidae</taxon>
        <taxon>Neophocaena</taxon>
    </lineage>
</organism>
<keyword evidence="3 12" id="KW-0812">Transmembrane</keyword>
<feature type="region of interest" description="Disordered" evidence="11">
    <location>
        <begin position="36"/>
        <end position="71"/>
    </location>
</feature>
<evidence type="ECO:0000256" key="9">
    <source>
        <dbReference type="ARBA" id="ARBA00023180"/>
    </source>
</evidence>
<feature type="domain" description="Ig-like" evidence="13">
    <location>
        <begin position="284"/>
        <end position="356"/>
    </location>
</feature>
<dbReference type="GO" id="GO:0005886">
    <property type="term" value="C:plasma membrane"/>
    <property type="evidence" value="ECO:0007669"/>
    <property type="project" value="UniProtKB-SubCell"/>
</dbReference>
<dbReference type="PANTHER" id="PTHR11738:SF179">
    <property type="entry name" value="LEUKOCYTE IMMUNOGLOBULIN-LIKE RECEPTOR SUBFAMILY A MEMBER 5"/>
    <property type="match status" value="1"/>
</dbReference>
<evidence type="ECO:0000313" key="15">
    <source>
        <dbReference type="RefSeq" id="XP_024597996.1"/>
    </source>
</evidence>
<keyword evidence="9" id="KW-0325">Glycoprotein</keyword>
<feature type="region of interest" description="Disordered" evidence="11">
    <location>
        <begin position="446"/>
        <end position="550"/>
    </location>
</feature>
<feature type="region of interest" description="Disordered" evidence="11">
    <location>
        <begin position="197"/>
        <end position="253"/>
    </location>
</feature>
<feature type="compositionally biased region" description="Basic and acidic residues" evidence="11">
    <location>
        <begin position="36"/>
        <end position="53"/>
    </location>
</feature>
<dbReference type="GO" id="GO:0032396">
    <property type="term" value="F:inhibitory MHC class I receptor activity"/>
    <property type="evidence" value="ECO:0007669"/>
    <property type="project" value="TreeGrafter"/>
</dbReference>
<keyword evidence="10" id="KW-0393">Immunoglobulin domain</keyword>
<keyword evidence="8" id="KW-1015">Disulfide bond</keyword>
<evidence type="ECO:0000259" key="13">
    <source>
        <dbReference type="PROSITE" id="PS50835"/>
    </source>
</evidence>
<protein>
    <submittedName>
        <fullName evidence="15">LOW QUALITY PROTEIN: leukocyte immunoglobulin-like receptor subfamily B member 5</fullName>
    </submittedName>
</protein>
<dbReference type="FunFam" id="2.60.40.10:FF:000049">
    <property type="entry name" value="Leukocyte immunoglobulin-like receptor subfamily B member 1"/>
    <property type="match status" value="1"/>
</dbReference>
<dbReference type="PROSITE" id="PS50835">
    <property type="entry name" value="IG_LIKE"/>
    <property type="match status" value="1"/>
</dbReference>
<dbReference type="InterPro" id="IPR012347">
    <property type="entry name" value="Ferritin-like"/>
</dbReference>
<feature type="compositionally biased region" description="Low complexity" evidence="11">
    <location>
        <begin position="477"/>
        <end position="487"/>
    </location>
</feature>
<dbReference type="InParanoid" id="A0A341B576"/>
<keyword evidence="7 12" id="KW-0472">Membrane</keyword>
<dbReference type="GeneID" id="112397913"/>
<sequence length="550" mass="59908">GGRSHPPGNVHLPLSHTYLSLRFSSDPTQQLARARDIVSRTGRGEAGRPELTGKGKSSAVAAPSSRTCRSRPRSRGLHLWTSWSHFLDEQVKLIKKMGDRLTNLRRLLGPQAGLGECLFQRLSLRRVKEPSLSAQPGSLVLRGDSLIAGMYRKPSLSAQLWASEPCRENDTAPPFQNNFTLSPVTSAHSGTYTCNSSLSTSPSLRSQPSDPWSSCSQARRPLPISIEEPDPRLTALSQGSSELEEKKGDTETKSQAVTPMLIHVFTFLFLNNYAFYLLEAHSKPTLSALPSPVVTSGGNVTLQCGSWKGLDRFILTKEGEPKSSWTLDAQRDPHGRTQALLPVGHVTPSHRWMFRCHGFYRDTPQVWSAPSDLLELLVPGVSAKPSLMPAHSRRSIKWHLGLTHDVTGAPGLKWYLNVLIGVLVAFVLLPLILLVRHWGQSRRRKSAQGEADFHPPAGAADPEPKDTGLQSSSCPGAAAQDQALSDAAVKDTQPEDGVQLDHPAAASEAPQDVTYAQLNHSTFRRETAPPAPQSGEPPEEPSVYAALAVR</sequence>
<gene>
    <name evidence="15" type="primary">LOC112397913</name>
</gene>
<feature type="compositionally biased region" description="Low complexity" evidence="11">
    <location>
        <begin position="197"/>
        <end position="209"/>
    </location>
</feature>
<dbReference type="SUPFAM" id="SSF48726">
    <property type="entry name" value="Immunoglobulin"/>
    <property type="match status" value="2"/>
</dbReference>
<evidence type="ECO:0000256" key="12">
    <source>
        <dbReference type="SAM" id="Phobius"/>
    </source>
</evidence>
<dbReference type="InterPro" id="IPR050412">
    <property type="entry name" value="Ig-like_Receptors_ImmuneReg"/>
</dbReference>
<accession>A0A341B576</accession>
<dbReference type="InterPro" id="IPR009078">
    <property type="entry name" value="Ferritin-like_SF"/>
</dbReference>
<evidence type="ECO:0000256" key="4">
    <source>
        <dbReference type="ARBA" id="ARBA00022729"/>
    </source>
</evidence>
<dbReference type="GO" id="GO:0019221">
    <property type="term" value="P:cytokine-mediated signaling pathway"/>
    <property type="evidence" value="ECO:0007669"/>
    <property type="project" value="TreeGrafter"/>
</dbReference>
<feature type="transmembrane region" description="Helical" evidence="12">
    <location>
        <begin position="414"/>
        <end position="435"/>
    </location>
</feature>
<dbReference type="SUPFAM" id="SSF47240">
    <property type="entry name" value="Ferritin-like"/>
    <property type="match status" value="1"/>
</dbReference>
<keyword evidence="14" id="KW-1185">Reference proteome</keyword>
<feature type="non-terminal residue" evidence="15">
    <location>
        <position position="1"/>
    </location>
</feature>
<dbReference type="Proteomes" id="UP000252040">
    <property type="component" value="Unplaced"/>
</dbReference>
<evidence type="ECO:0000256" key="8">
    <source>
        <dbReference type="ARBA" id="ARBA00023157"/>
    </source>
</evidence>
<evidence type="ECO:0000256" key="2">
    <source>
        <dbReference type="ARBA" id="ARBA00022475"/>
    </source>
</evidence>
<keyword evidence="2" id="KW-1003">Cell membrane</keyword>
<evidence type="ECO:0000256" key="3">
    <source>
        <dbReference type="ARBA" id="ARBA00022692"/>
    </source>
</evidence>
<dbReference type="Gene3D" id="2.60.40.10">
    <property type="entry name" value="Immunoglobulins"/>
    <property type="match status" value="2"/>
</dbReference>
<evidence type="ECO:0000256" key="5">
    <source>
        <dbReference type="ARBA" id="ARBA00022737"/>
    </source>
</evidence>
<evidence type="ECO:0000256" key="1">
    <source>
        <dbReference type="ARBA" id="ARBA00004162"/>
    </source>
</evidence>
<evidence type="ECO:0000256" key="6">
    <source>
        <dbReference type="ARBA" id="ARBA00022989"/>
    </source>
</evidence>
<evidence type="ECO:0000313" key="14">
    <source>
        <dbReference type="Proteomes" id="UP000252040"/>
    </source>
</evidence>
<evidence type="ECO:0000256" key="7">
    <source>
        <dbReference type="ARBA" id="ARBA00023136"/>
    </source>
</evidence>